<dbReference type="OMA" id="GIHHCHR"/>
<dbReference type="InterPro" id="IPR011009">
    <property type="entry name" value="Kinase-like_dom_sf"/>
</dbReference>
<evidence type="ECO:0000256" key="18">
    <source>
        <dbReference type="ARBA" id="ARBA00049280"/>
    </source>
</evidence>
<dbReference type="FunFam" id="1.10.510.10:FF:000097">
    <property type="entry name" value="Putative cyclin-dependent kinase 7"/>
    <property type="match status" value="1"/>
</dbReference>
<evidence type="ECO:0000256" key="8">
    <source>
        <dbReference type="ARBA" id="ARBA00022618"/>
    </source>
</evidence>
<evidence type="ECO:0000256" key="6">
    <source>
        <dbReference type="ARBA" id="ARBA00022527"/>
    </source>
</evidence>
<dbReference type="GO" id="GO:0005524">
    <property type="term" value="F:ATP binding"/>
    <property type="evidence" value="ECO:0007669"/>
    <property type="project" value="UniProtKB-UniRule"/>
</dbReference>
<keyword evidence="6 22" id="KW-0723">Serine/threonine-protein kinase</keyword>
<evidence type="ECO:0000313" key="25">
    <source>
        <dbReference type="EMBL" id="KAF7495103.1"/>
    </source>
</evidence>
<comment type="catalytic activity">
    <reaction evidence="17">
        <text>L-seryl-[protein] + ATP = O-phospho-L-seryl-[protein] + ADP + H(+)</text>
        <dbReference type="Rhea" id="RHEA:17989"/>
        <dbReference type="Rhea" id="RHEA-COMP:9863"/>
        <dbReference type="Rhea" id="RHEA-COMP:11604"/>
        <dbReference type="ChEBI" id="CHEBI:15378"/>
        <dbReference type="ChEBI" id="CHEBI:29999"/>
        <dbReference type="ChEBI" id="CHEBI:30616"/>
        <dbReference type="ChEBI" id="CHEBI:83421"/>
        <dbReference type="ChEBI" id="CHEBI:456216"/>
        <dbReference type="EC" id="2.7.11.22"/>
    </reaction>
</comment>
<keyword evidence="12 20" id="KW-0067">ATP-binding</keyword>
<reference evidence="27" key="4">
    <citation type="submission" date="2022-06" db="UniProtKB">
        <authorList>
            <consortium name="EnsemblMetazoa"/>
        </authorList>
    </citation>
    <scope>IDENTIFICATION</scope>
</reference>
<dbReference type="Pfam" id="PF00069">
    <property type="entry name" value="Pkinase"/>
    <property type="match status" value="1"/>
</dbReference>
<evidence type="ECO:0000313" key="27">
    <source>
        <dbReference type="EnsemblMetazoa" id="KAF7495103.1"/>
    </source>
</evidence>
<evidence type="ECO:0000256" key="15">
    <source>
        <dbReference type="ARBA" id="ARBA00029738"/>
    </source>
</evidence>
<evidence type="ECO:0000256" key="19">
    <source>
        <dbReference type="PIRSR" id="PIRSR637770-1"/>
    </source>
</evidence>
<dbReference type="SMART" id="SM00220">
    <property type="entry name" value="S_TKc"/>
    <property type="match status" value="1"/>
</dbReference>
<comment type="similarity">
    <text evidence="2">Belongs to the protein kinase superfamily. CMGC Ser/Thr protein kinase family. CDC2/CDKX subfamily.</text>
</comment>
<name>A0A131ZSX6_SARSC</name>
<evidence type="ECO:0000256" key="14">
    <source>
        <dbReference type="ARBA" id="ARBA00023306"/>
    </source>
</evidence>
<evidence type="ECO:0000259" key="24">
    <source>
        <dbReference type="PROSITE" id="PS50011"/>
    </source>
</evidence>
<evidence type="ECO:0000256" key="10">
    <source>
        <dbReference type="ARBA" id="ARBA00022741"/>
    </source>
</evidence>
<keyword evidence="9" id="KW-0808">Transferase</keyword>
<dbReference type="GO" id="GO:0070985">
    <property type="term" value="C:transcription factor TFIIK complex"/>
    <property type="evidence" value="ECO:0007669"/>
    <property type="project" value="InterPro"/>
</dbReference>
<dbReference type="Proteomes" id="UP000070412">
    <property type="component" value="Unassembled WGS sequence"/>
</dbReference>
<comment type="catalytic activity">
    <reaction evidence="18">
        <text>[DNA-directed RNA polymerase] + ATP = phospho-[DNA-directed RNA polymerase] + ADP + H(+)</text>
        <dbReference type="Rhea" id="RHEA:10216"/>
        <dbReference type="Rhea" id="RHEA-COMP:11321"/>
        <dbReference type="Rhea" id="RHEA-COMP:11322"/>
        <dbReference type="ChEBI" id="CHEBI:15378"/>
        <dbReference type="ChEBI" id="CHEBI:30616"/>
        <dbReference type="ChEBI" id="CHEBI:43176"/>
        <dbReference type="ChEBI" id="CHEBI:68546"/>
        <dbReference type="ChEBI" id="CHEBI:456216"/>
        <dbReference type="EC" id="2.7.11.23"/>
    </reaction>
</comment>
<reference evidence="28" key="2">
    <citation type="journal article" date="2020" name="PLoS Negl. Trop. Dis.">
        <title>High-quality nuclear genome for Sarcoptes scabiei-A critical resource for a neglected parasite.</title>
        <authorList>
            <person name="Korhonen P.K."/>
            <person name="Gasser R.B."/>
            <person name="Ma G."/>
            <person name="Wang T."/>
            <person name="Stroehlein A.J."/>
            <person name="Young N.D."/>
            <person name="Ang C.S."/>
            <person name="Fernando D.D."/>
            <person name="Lu H.C."/>
            <person name="Taylor S."/>
            <person name="Reynolds S.L."/>
            <person name="Mofiz E."/>
            <person name="Najaraj S.H."/>
            <person name="Gowda H."/>
            <person name="Madugundu A."/>
            <person name="Renuse S."/>
            <person name="Holt D."/>
            <person name="Pandey A."/>
            <person name="Papenfuss A.T."/>
            <person name="Fischer K."/>
        </authorList>
    </citation>
    <scope>NUCLEOTIDE SEQUENCE [LARGE SCALE GENOMIC DNA]</scope>
</reference>
<evidence type="ECO:0000256" key="17">
    <source>
        <dbReference type="ARBA" id="ARBA00048367"/>
    </source>
</evidence>
<keyword evidence="8" id="KW-0132">Cell division</keyword>
<dbReference type="CDD" id="cd07841">
    <property type="entry name" value="STKc_CDK7"/>
    <property type="match status" value="1"/>
</dbReference>
<keyword evidence="28" id="KW-1185">Reference proteome</keyword>
<keyword evidence="10 20" id="KW-0547">Nucleotide-binding</keyword>
<evidence type="ECO:0000256" key="7">
    <source>
        <dbReference type="ARBA" id="ARBA00022553"/>
    </source>
</evidence>
<dbReference type="EMBL" id="WVUK01000050">
    <property type="protein sequence ID" value="KAF7495103.1"/>
    <property type="molecule type" value="Genomic_DNA"/>
</dbReference>
<dbReference type="PANTHER" id="PTHR24056">
    <property type="entry name" value="CELL DIVISION PROTEIN KINASE"/>
    <property type="match status" value="1"/>
</dbReference>
<evidence type="ECO:0000256" key="5">
    <source>
        <dbReference type="ARBA" id="ARBA00013901"/>
    </source>
</evidence>
<comment type="subcellular location">
    <subcellularLocation>
        <location evidence="1">Nucleus</location>
    </subcellularLocation>
</comment>
<evidence type="ECO:0000256" key="20">
    <source>
        <dbReference type="PIRSR" id="PIRSR637770-2"/>
    </source>
</evidence>
<dbReference type="InterPro" id="IPR000719">
    <property type="entry name" value="Prot_kinase_dom"/>
</dbReference>
<feature type="binding site" evidence="21">
    <location>
        <position position="40"/>
    </location>
    <ligand>
        <name>ATP</name>
        <dbReference type="ChEBI" id="CHEBI:30616"/>
    </ligand>
</feature>
<dbReference type="InterPro" id="IPR050108">
    <property type="entry name" value="CDK"/>
</dbReference>
<dbReference type="EnsemblMetazoa" id="SSS_4945s_mrna">
    <property type="protein sequence ID" value="KAF7495103.1"/>
    <property type="gene ID" value="SSS_4945"/>
</dbReference>
<dbReference type="VEuPathDB" id="VectorBase:SSCA010364"/>
<dbReference type="SUPFAM" id="SSF56112">
    <property type="entry name" value="Protein kinase-like (PK-like)"/>
    <property type="match status" value="1"/>
</dbReference>
<comment type="catalytic activity">
    <reaction evidence="16">
        <text>L-threonyl-[protein] + ATP = O-phospho-L-threonyl-[protein] + ADP + H(+)</text>
        <dbReference type="Rhea" id="RHEA:46608"/>
        <dbReference type="Rhea" id="RHEA-COMP:11060"/>
        <dbReference type="Rhea" id="RHEA-COMP:11605"/>
        <dbReference type="ChEBI" id="CHEBI:15378"/>
        <dbReference type="ChEBI" id="CHEBI:30013"/>
        <dbReference type="ChEBI" id="CHEBI:30616"/>
        <dbReference type="ChEBI" id="CHEBI:61977"/>
        <dbReference type="ChEBI" id="CHEBI:456216"/>
        <dbReference type="EC" id="2.7.11.22"/>
    </reaction>
</comment>
<keyword evidence="7" id="KW-0597">Phosphoprotein</keyword>
<reference evidence="25" key="3">
    <citation type="submission" date="2020-01" db="EMBL/GenBank/DDBJ databases">
        <authorList>
            <person name="Korhonen P.K.K."/>
            <person name="Guangxu M.G."/>
            <person name="Wang T.W."/>
            <person name="Stroehlein A.J.S."/>
            <person name="Young N.D."/>
            <person name="Ang C.-S.A."/>
            <person name="Fernando D.W.F."/>
            <person name="Lu H.L."/>
            <person name="Taylor S.T."/>
            <person name="Ehtesham M.E.M."/>
            <person name="Najaraj S.H.N."/>
            <person name="Harsha G.H.G."/>
            <person name="Madugundu A.M."/>
            <person name="Renuse S.R."/>
            <person name="Holt D.H."/>
            <person name="Pandey A.P."/>
            <person name="Papenfuss A.P."/>
            <person name="Gasser R.B.G."/>
            <person name="Fischer K.F."/>
        </authorList>
    </citation>
    <scope>NUCLEOTIDE SEQUENCE</scope>
    <source>
        <strain evidence="25">SSS_KF_BRIS2020</strain>
    </source>
</reference>
<dbReference type="EMBL" id="JXLN01000226">
    <property type="protein sequence ID" value="KPL97159.1"/>
    <property type="molecule type" value="Genomic_DNA"/>
</dbReference>
<dbReference type="FunFam" id="3.30.200.20:FF:000190">
    <property type="entry name" value="Putative cyclin-dependent kinase 7"/>
    <property type="match status" value="1"/>
</dbReference>
<feature type="domain" description="Protein kinase" evidence="24">
    <location>
        <begin position="10"/>
        <end position="293"/>
    </location>
</feature>
<evidence type="ECO:0000256" key="4">
    <source>
        <dbReference type="ARBA" id="ARBA00012425"/>
    </source>
</evidence>
<keyword evidence="13" id="KW-0539">Nucleus</keyword>
<evidence type="ECO:0000256" key="2">
    <source>
        <dbReference type="ARBA" id="ARBA00006485"/>
    </source>
</evidence>
<gene>
    <name evidence="26" type="ORF">QR98_0002430</name>
    <name evidence="25" type="ORF">SSS_4945</name>
</gene>
<evidence type="ECO:0000256" key="13">
    <source>
        <dbReference type="ARBA" id="ARBA00023242"/>
    </source>
</evidence>
<feature type="region of interest" description="Disordered" evidence="23">
    <location>
        <begin position="299"/>
        <end position="349"/>
    </location>
</feature>
<dbReference type="EC" id="2.7.11.23" evidence="3"/>
<dbReference type="PANTHER" id="PTHR24056:SF0">
    <property type="entry name" value="CYCLIN-DEPENDENT KINASE 7"/>
    <property type="match status" value="1"/>
</dbReference>
<keyword evidence="11 26" id="KW-0418">Kinase</keyword>
<feature type="binding site" evidence="20">
    <location>
        <begin position="16"/>
        <end position="24"/>
    </location>
    <ligand>
        <name>ATP</name>
        <dbReference type="ChEBI" id="CHEBI:30616"/>
    </ligand>
</feature>
<evidence type="ECO:0000256" key="1">
    <source>
        <dbReference type="ARBA" id="ARBA00004123"/>
    </source>
</evidence>
<feature type="active site" description="Proton acceptor" evidence="19">
    <location>
        <position position="135"/>
    </location>
</feature>
<dbReference type="PROSITE" id="PS00107">
    <property type="entry name" value="PROTEIN_KINASE_ATP"/>
    <property type="match status" value="1"/>
</dbReference>
<protein>
    <recommendedName>
        <fullName evidence="5">Cyclin-dependent kinase 7</fullName>
        <ecNumber evidence="4">2.7.11.22</ecNumber>
        <ecNumber evidence="3">2.7.11.23</ecNumber>
    </recommendedName>
    <alternativeName>
        <fullName evidence="15">Cell division protein kinase 7</fullName>
    </alternativeName>
</protein>
<sequence>MAKKSKKKRYEKIEFLGEGQFATVYKAKDILNDRIVAVKKIKLGNRYEVRDGINRTALREIKILQELSHENIIGLLDVFGHVSEVSLVFEFMITDLETIIKNRSIFLTEADIKSYIIMTLQGLEYLHAKWILHRDLKPNNLLIDENGILKIGDFGLAKTFGSPSRALTHQVVTRWYRAPELLFGARMYGTGVDIWAVGCIIAELVIRIPFFQGTSDLDQLCKIFQVLGVPDENNWPEVNTLPDYVAFKPVGSVPFENIFTAMTDDFLDVIKSMLVLNPSDRCTCQEALRMDYFRNEPSPTIPSLLPKPSTNSEQSLEEESQRINSASKRPNVYDNEKTAPYVKKLNFDK</sequence>
<evidence type="ECO:0000256" key="3">
    <source>
        <dbReference type="ARBA" id="ARBA00012409"/>
    </source>
</evidence>
<feature type="binding site" evidence="20">
    <location>
        <position position="39"/>
    </location>
    <ligand>
        <name>ATP</name>
        <dbReference type="ChEBI" id="CHEBI:30616"/>
    </ligand>
</feature>
<dbReference type="AlphaFoldDB" id="A0A131ZSX6"/>
<evidence type="ECO:0000313" key="29">
    <source>
        <dbReference type="Proteomes" id="UP000616769"/>
    </source>
</evidence>
<dbReference type="PROSITE" id="PS00108">
    <property type="entry name" value="PROTEIN_KINASE_ST"/>
    <property type="match status" value="1"/>
</dbReference>
<reference evidence="26 29" key="1">
    <citation type="journal article" date="2015" name="Parasit. Vectors">
        <title>Draft genome of the scabies mite.</title>
        <authorList>
            <person name="Rider S.D.Jr."/>
            <person name="Morgan M.S."/>
            <person name="Arlian L.G."/>
        </authorList>
    </citation>
    <scope>NUCLEOTIDE SEQUENCE [LARGE SCALE GENOMIC DNA]</scope>
    <source>
        <strain evidence="26">Arlian Lab</strain>
    </source>
</reference>
<evidence type="ECO:0000313" key="26">
    <source>
        <dbReference type="EMBL" id="KPL97159.1"/>
    </source>
</evidence>
<dbReference type="EC" id="2.7.11.22" evidence="4"/>
<dbReference type="Gene3D" id="1.10.510.10">
    <property type="entry name" value="Transferase(Phosphotransferase) domain 1"/>
    <property type="match status" value="1"/>
</dbReference>
<dbReference type="InterPro" id="IPR008271">
    <property type="entry name" value="Ser/Thr_kinase_AS"/>
</dbReference>
<dbReference type="GO" id="GO:0051301">
    <property type="term" value="P:cell division"/>
    <property type="evidence" value="ECO:0007669"/>
    <property type="project" value="UniProtKB-KW"/>
</dbReference>
<dbReference type="InterPro" id="IPR017441">
    <property type="entry name" value="Protein_kinase_ATP_BS"/>
</dbReference>
<organism evidence="26 29">
    <name type="scientific">Sarcoptes scabiei</name>
    <name type="common">Itch mite</name>
    <name type="synonym">Acarus scabiei</name>
    <dbReference type="NCBI Taxonomy" id="52283"/>
    <lineage>
        <taxon>Eukaryota</taxon>
        <taxon>Metazoa</taxon>
        <taxon>Ecdysozoa</taxon>
        <taxon>Arthropoda</taxon>
        <taxon>Chelicerata</taxon>
        <taxon>Arachnida</taxon>
        <taxon>Acari</taxon>
        <taxon>Acariformes</taxon>
        <taxon>Sarcoptiformes</taxon>
        <taxon>Astigmata</taxon>
        <taxon>Psoroptidia</taxon>
        <taxon>Sarcoptoidea</taxon>
        <taxon>Sarcoptidae</taxon>
        <taxon>Sarcoptinae</taxon>
        <taxon>Sarcoptes</taxon>
    </lineage>
</organism>
<dbReference type="OrthoDB" id="1732493at2759"/>
<evidence type="ECO:0000256" key="11">
    <source>
        <dbReference type="ARBA" id="ARBA00022777"/>
    </source>
</evidence>
<evidence type="ECO:0000256" key="23">
    <source>
        <dbReference type="SAM" id="MobiDB-lite"/>
    </source>
</evidence>
<evidence type="ECO:0000256" key="21">
    <source>
        <dbReference type="PROSITE-ProRule" id="PRU10141"/>
    </source>
</evidence>
<proteinExistence type="inferred from homology"/>
<evidence type="ECO:0000256" key="22">
    <source>
        <dbReference type="RuleBase" id="RU000304"/>
    </source>
</evidence>
<dbReference type="Proteomes" id="UP000616769">
    <property type="component" value="Unassembled WGS sequence"/>
</dbReference>
<accession>A0A131ZSX6</accession>
<evidence type="ECO:0000256" key="9">
    <source>
        <dbReference type="ARBA" id="ARBA00022679"/>
    </source>
</evidence>
<dbReference type="GO" id="GO:0045944">
    <property type="term" value="P:positive regulation of transcription by RNA polymerase II"/>
    <property type="evidence" value="ECO:0007669"/>
    <property type="project" value="TreeGrafter"/>
</dbReference>
<dbReference type="GO" id="GO:0005737">
    <property type="term" value="C:cytoplasm"/>
    <property type="evidence" value="ECO:0007669"/>
    <property type="project" value="TreeGrafter"/>
</dbReference>
<dbReference type="GO" id="GO:0008353">
    <property type="term" value="F:RNA polymerase II CTD heptapeptide repeat kinase activity"/>
    <property type="evidence" value="ECO:0007669"/>
    <property type="project" value="UniProtKB-EC"/>
</dbReference>
<dbReference type="PROSITE" id="PS50011">
    <property type="entry name" value="PROTEIN_KINASE_DOM"/>
    <property type="match status" value="1"/>
</dbReference>
<dbReference type="SMR" id="A0A131ZSX6"/>
<dbReference type="GO" id="GO:0004693">
    <property type="term" value="F:cyclin-dependent protein serine/threonine kinase activity"/>
    <property type="evidence" value="ECO:0007669"/>
    <property type="project" value="UniProtKB-EC"/>
</dbReference>
<keyword evidence="14" id="KW-0131">Cell cycle</keyword>
<dbReference type="InterPro" id="IPR037770">
    <property type="entry name" value="CDK7"/>
</dbReference>
<dbReference type="Gene3D" id="3.30.200.20">
    <property type="entry name" value="Phosphorylase Kinase, domain 1"/>
    <property type="match status" value="1"/>
</dbReference>
<evidence type="ECO:0000313" key="28">
    <source>
        <dbReference type="Proteomes" id="UP000070412"/>
    </source>
</evidence>
<evidence type="ECO:0000256" key="16">
    <source>
        <dbReference type="ARBA" id="ARBA00047811"/>
    </source>
</evidence>
<evidence type="ECO:0000256" key="12">
    <source>
        <dbReference type="ARBA" id="ARBA00022840"/>
    </source>
</evidence>